<dbReference type="InterPro" id="IPR014001">
    <property type="entry name" value="Helicase_ATP-bd"/>
</dbReference>
<sequence length="716" mass="82969">MASAQRKIKNFQKYQEKRSKEEIRKSLYNQIQQASVGCELKPEIVKKKTSKKQKKIKNVLVKMQQIKRLGVDSVIKCENLSEIKSTRSDPEDTSFEAKSETMSQEENSAHDSFDHLPLKKSGVDLIRKPAQTRGFVFNRSKTVIEARQNLPIFYQEDEIVSAIKNNGVVFIDGFTGCGKSTQIPQMLLEHGFTNILITQPRKISCINIANRINYETAANLCSYRYRFGNNVHSGTKIEIVTEGILLKEFVNDIKLSKYQTIIIDESHDITVNLDLLIPMLALLIKTRSDLRLIFMSATQNDKILRLFSDAPTVEIKSTLYPVRTFHEDDDVVDIELLNSKSYKEESLKLEDQIVKRVEGILRKDSGDILVFLASKDQIYSLLTRFKKKDHDCVFLPIHASLSQEEQQNVFKDVRKCIFSTNYAETGLTIPGICHVIDTGLQKICKNDGHVREYKTIYISKASAEQRKGRAGRTADGKCYRMYTPATFERMTEHNLPSTRYAPIDFHILLLYFFKIKKQIFFNPIPEKHLQSINLFLQQINAIKEGKITKIGKNIVQSKFSPRIAALCEQQDTKHIRLVAALMDSDLEIEKIEVVDVFSEIFTKIDHFLENFDTFPYQKRNEILKLAEIKNTKLRFTSERKLRISKCLFIVFYDHLCHKIDGDYYFNTQKLKLSNQQKAMACEHFVFQYLLKKNDRFYPVNITKVDSEWLDLDKFTL</sequence>
<dbReference type="PROSITE" id="PS51192">
    <property type="entry name" value="HELICASE_ATP_BIND_1"/>
    <property type="match status" value="1"/>
</dbReference>
<keyword evidence="9" id="KW-1185">Reference proteome</keyword>
<dbReference type="PANTHER" id="PTHR18934">
    <property type="entry name" value="ATP-DEPENDENT RNA HELICASE"/>
    <property type="match status" value="1"/>
</dbReference>
<dbReference type="GO" id="GO:0016787">
    <property type="term" value="F:hydrolase activity"/>
    <property type="evidence" value="ECO:0007669"/>
    <property type="project" value="UniProtKB-KW"/>
</dbReference>
<dbReference type="SMART" id="SM00490">
    <property type="entry name" value="HELICc"/>
    <property type="match status" value="1"/>
</dbReference>
<accession>A0A0R0M5M2</accession>
<evidence type="ECO:0000259" key="7">
    <source>
        <dbReference type="PROSITE" id="PS51194"/>
    </source>
</evidence>
<dbReference type="Pfam" id="PF00271">
    <property type="entry name" value="Helicase_C"/>
    <property type="match status" value="1"/>
</dbReference>
<evidence type="ECO:0000259" key="6">
    <source>
        <dbReference type="PROSITE" id="PS51192"/>
    </source>
</evidence>
<dbReference type="GO" id="GO:0004386">
    <property type="term" value="F:helicase activity"/>
    <property type="evidence" value="ECO:0007669"/>
    <property type="project" value="UniProtKB-KW"/>
</dbReference>
<keyword evidence="4" id="KW-0067">ATP-binding</keyword>
<dbReference type="CDD" id="cd18791">
    <property type="entry name" value="SF2_C_RHA"/>
    <property type="match status" value="1"/>
</dbReference>
<dbReference type="InterPro" id="IPR001650">
    <property type="entry name" value="Helicase_C-like"/>
</dbReference>
<dbReference type="VEuPathDB" id="MicrosporidiaDB:M153_2880008201"/>
<keyword evidence="1" id="KW-0547">Nucleotide-binding</keyword>
<dbReference type="PANTHER" id="PTHR18934:SF99">
    <property type="entry name" value="ATP-DEPENDENT RNA HELICASE DHX37-RELATED"/>
    <property type="match status" value="1"/>
</dbReference>
<evidence type="ECO:0000256" key="1">
    <source>
        <dbReference type="ARBA" id="ARBA00022741"/>
    </source>
</evidence>
<evidence type="ECO:0000256" key="5">
    <source>
        <dbReference type="SAM" id="MobiDB-lite"/>
    </source>
</evidence>
<proteinExistence type="predicted"/>
<feature type="region of interest" description="Disordered" evidence="5">
    <location>
        <begin position="85"/>
        <end position="113"/>
    </location>
</feature>
<dbReference type="OrthoDB" id="10253254at2759"/>
<feature type="domain" description="Helicase ATP-binding" evidence="6">
    <location>
        <begin position="160"/>
        <end position="317"/>
    </location>
</feature>
<dbReference type="InterPro" id="IPR027417">
    <property type="entry name" value="P-loop_NTPase"/>
</dbReference>
<dbReference type="InterPro" id="IPR011545">
    <property type="entry name" value="DEAD/DEAH_box_helicase_dom"/>
</dbReference>
<evidence type="ECO:0000313" key="9">
    <source>
        <dbReference type="Proteomes" id="UP000051530"/>
    </source>
</evidence>
<feature type="compositionally biased region" description="Basic residues" evidence="5">
    <location>
        <begin position="1"/>
        <end position="10"/>
    </location>
</feature>
<dbReference type="Pfam" id="PF00270">
    <property type="entry name" value="DEAD"/>
    <property type="match status" value="1"/>
</dbReference>
<evidence type="ECO:0000256" key="4">
    <source>
        <dbReference type="ARBA" id="ARBA00022840"/>
    </source>
</evidence>
<dbReference type="AlphaFoldDB" id="A0A0R0M5M2"/>
<gene>
    <name evidence="8" type="ORF">M153_2880008201</name>
</gene>
<feature type="region of interest" description="Disordered" evidence="5">
    <location>
        <begin position="1"/>
        <end position="21"/>
    </location>
</feature>
<dbReference type="EMBL" id="LGUB01000088">
    <property type="protein sequence ID" value="KRH94359.1"/>
    <property type="molecule type" value="Genomic_DNA"/>
</dbReference>
<feature type="domain" description="Helicase C-terminal" evidence="7">
    <location>
        <begin position="348"/>
        <end position="511"/>
    </location>
</feature>
<dbReference type="Gene3D" id="3.40.50.300">
    <property type="entry name" value="P-loop containing nucleotide triphosphate hydrolases"/>
    <property type="match status" value="2"/>
</dbReference>
<dbReference type="Proteomes" id="UP000051530">
    <property type="component" value="Unassembled WGS sequence"/>
</dbReference>
<dbReference type="SUPFAM" id="SSF52540">
    <property type="entry name" value="P-loop containing nucleoside triphosphate hydrolases"/>
    <property type="match status" value="1"/>
</dbReference>
<evidence type="ECO:0000313" key="8">
    <source>
        <dbReference type="EMBL" id="KRH94359.1"/>
    </source>
</evidence>
<evidence type="ECO:0000256" key="3">
    <source>
        <dbReference type="ARBA" id="ARBA00022806"/>
    </source>
</evidence>
<dbReference type="CDD" id="cd17917">
    <property type="entry name" value="DEXHc_RHA-like"/>
    <property type="match status" value="1"/>
</dbReference>
<dbReference type="SMART" id="SM00487">
    <property type="entry name" value="DEXDc"/>
    <property type="match status" value="1"/>
</dbReference>
<feature type="compositionally biased region" description="Basic and acidic residues" evidence="5">
    <location>
        <begin position="85"/>
        <end position="99"/>
    </location>
</feature>
<dbReference type="PROSITE" id="PS51194">
    <property type="entry name" value="HELICASE_CTER"/>
    <property type="match status" value="1"/>
</dbReference>
<keyword evidence="3 8" id="KW-0347">Helicase</keyword>
<reference evidence="8 9" key="1">
    <citation type="submission" date="2015-07" db="EMBL/GenBank/DDBJ databases">
        <title>The genome of Pseudoloma neurophilia, a relevant intracellular parasite of the zebrafish.</title>
        <authorList>
            <person name="Ndikumana S."/>
            <person name="Pelin A."/>
            <person name="Sanders J."/>
            <person name="Corradi N."/>
        </authorList>
    </citation>
    <scope>NUCLEOTIDE SEQUENCE [LARGE SCALE GENOMIC DNA]</scope>
    <source>
        <strain evidence="8 9">MK1</strain>
    </source>
</reference>
<dbReference type="GO" id="GO:0003723">
    <property type="term" value="F:RNA binding"/>
    <property type="evidence" value="ECO:0007669"/>
    <property type="project" value="TreeGrafter"/>
</dbReference>
<name>A0A0R0M5M2_9MICR</name>
<dbReference type="GO" id="GO:0005524">
    <property type="term" value="F:ATP binding"/>
    <property type="evidence" value="ECO:0007669"/>
    <property type="project" value="UniProtKB-KW"/>
</dbReference>
<organism evidence="8 9">
    <name type="scientific">Pseudoloma neurophilia</name>
    <dbReference type="NCBI Taxonomy" id="146866"/>
    <lineage>
        <taxon>Eukaryota</taxon>
        <taxon>Fungi</taxon>
        <taxon>Fungi incertae sedis</taxon>
        <taxon>Microsporidia</taxon>
        <taxon>Pseudoloma</taxon>
    </lineage>
</organism>
<comment type="caution">
    <text evidence="8">The sequence shown here is derived from an EMBL/GenBank/DDBJ whole genome shotgun (WGS) entry which is preliminary data.</text>
</comment>
<protein>
    <submittedName>
        <fullName evidence="8">RNA helicase, nucleoside-triphosphatase</fullName>
    </submittedName>
</protein>
<evidence type="ECO:0000256" key="2">
    <source>
        <dbReference type="ARBA" id="ARBA00022801"/>
    </source>
</evidence>
<keyword evidence="2" id="KW-0378">Hydrolase</keyword>